<sequence length="71" mass="7876">MLMLVVSLFKISGSILLQIAPWGTFRMAINLQTSSACEDVSEVSQGRFWELVPGHAVGCFSSSDLGEEWRR</sequence>
<name>A0A453T4T9_AEGTS</name>
<reference evidence="2" key="5">
    <citation type="journal article" date="2021" name="G3 (Bethesda)">
        <title>Aegilops tauschii genome assembly Aet v5.0 features greater sequence contiguity and improved annotation.</title>
        <authorList>
            <person name="Wang L."/>
            <person name="Zhu T."/>
            <person name="Rodriguez J.C."/>
            <person name="Deal K.R."/>
            <person name="Dubcovsky J."/>
            <person name="McGuire P.E."/>
            <person name="Lux T."/>
            <person name="Spannagl M."/>
            <person name="Mayer K.F.X."/>
            <person name="Baldrich P."/>
            <person name="Meyers B.C."/>
            <person name="Huo N."/>
            <person name="Gu Y.Q."/>
            <person name="Zhou H."/>
            <person name="Devos K.M."/>
            <person name="Bennetzen J.L."/>
            <person name="Unver T."/>
            <person name="Budak H."/>
            <person name="Gulick P.J."/>
            <person name="Galiba G."/>
            <person name="Kalapos B."/>
            <person name="Nelson D.R."/>
            <person name="Li P."/>
            <person name="You F.M."/>
            <person name="Luo M.C."/>
            <person name="Dvorak J."/>
        </authorList>
    </citation>
    <scope>NUCLEOTIDE SEQUENCE [LARGE SCALE GENOMIC DNA]</scope>
    <source>
        <strain evidence="2">cv. AL8/78</strain>
    </source>
</reference>
<reference evidence="2" key="3">
    <citation type="journal article" date="2017" name="Nature">
        <title>Genome sequence of the progenitor of the wheat D genome Aegilops tauschii.</title>
        <authorList>
            <person name="Luo M.C."/>
            <person name="Gu Y.Q."/>
            <person name="Puiu D."/>
            <person name="Wang H."/>
            <person name="Twardziok S.O."/>
            <person name="Deal K.R."/>
            <person name="Huo N."/>
            <person name="Zhu T."/>
            <person name="Wang L."/>
            <person name="Wang Y."/>
            <person name="McGuire P.E."/>
            <person name="Liu S."/>
            <person name="Long H."/>
            <person name="Ramasamy R.K."/>
            <person name="Rodriguez J.C."/>
            <person name="Van S.L."/>
            <person name="Yuan L."/>
            <person name="Wang Z."/>
            <person name="Xia Z."/>
            <person name="Xiao L."/>
            <person name="Anderson O.D."/>
            <person name="Ouyang S."/>
            <person name="Liang Y."/>
            <person name="Zimin A.V."/>
            <person name="Pertea G."/>
            <person name="Qi P."/>
            <person name="Bennetzen J.L."/>
            <person name="Dai X."/>
            <person name="Dawson M.W."/>
            <person name="Muller H.G."/>
            <person name="Kugler K."/>
            <person name="Rivarola-Duarte L."/>
            <person name="Spannagl M."/>
            <person name="Mayer K.F.X."/>
            <person name="Lu F.H."/>
            <person name="Bevan M.W."/>
            <person name="Leroy P."/>
            <person name="Li P."/>
            <person name="You F.M."/>
            <person name="Sun Q."/>
            <person name="Liu Z."/>
            <person name="Lyons E."/>
            <person name="Wicker T."/>
            <person name="Salzberg S.L."/>
            <person name="Devos K.M."/>
            <person name="Dvorak J."/>
        </authorList>
    </citation>
    <scope>NUCLEOTIDE SEQUENCE [LARGE SCALE GENOMIC DNA]</scope>
    <source>
        <strain evidence="2">cv. AL8/78</strain>
    </source>
</reference>
<dbReference type="Proteomes" id="UP000015105">
    <property type="component" value="Chromosome 7D"/>
</dbReference>
<evidence type="ECO:0008006" key="4">
    <source>
        <dbReference type="Google" id="ProtNLM"/>
    </source>
</evidence>
<organism evidence="2 3">
    <name type="scientific">Aegilops tauschii subsp. strangulata</name>
    <name type="common">Goatgrass</name>
    <dbReference type="NCBI Taxonomy" id="200361"/>
    <lineage>
        <taxon>Eukaryota</taxon>
        <taxon>Viridiplantae</taxon>
        <taxon>Streptophyta</taxon>
        <taxon>Embryophyta</taxon>
        <taxon>Tracheophyta</taxon>
        <taxon>Spermatophyta</taxon>
        <taxon>Magnoliopsida</taxon>
        <taxon>Liliopsida</taxon>
        <taxon>Poales</taxon>
        <taxon>Poaceae</taxon>
        <taxon>BOP clade</taxon>
        <taxon>Pooideae</taxon>
        <taxon>Triticodae</taxon>
        <taxon>Triticeae</taxon>
        <taxon>Triticinae</taxon>
        <taxon>Aegilops</taxon>
    </lineage>
</organism>
<accession>A0A453T4T9</accession>
<dbReference type="Gramene" id="AET7Gv21239400.6">
    <property type="protein sequence ID" value="AET7Gv21239400.6"/>
    <property type="gene ID" value="AET7Gv21239400"/>
</dbReference>
<keyword evidence="1" id="KW-0732">Signal</keyword>
<dbReference type="EnsemblPlants" id="AET7Gv21239400.6">
    <property type="protein sequence ID" value="AET7Gv21239400.6"/>
    <property type="gene ID" value="AET7Gv21239400"/>
</dbReference>
<feature type="signal peptide" evidence="1">
    <location>
        <begin position="1"/>
        <end position="16"/>
    </location>
</feature>
<protein>
    <recommendedName>
        <fullName evidence="4">Secreted protein</fullName>
    </recommendedName>
</protein>
<reference evidence="3" key="1">
    <citation type="journal article" date="2014" name="Science">
        <title>Ancient hybridizations among the ancestral genomes of bread wheat.</title>
        <authorList>
            <consortium name="International Wheat Genome Sequencing Consortium,"/>
            <person name="Marcussen T."/>
            <person name="Sandve S.R."/>
            <person name="Heier L."/>
            <person name="Spannagl M."/>
            <person name="Pfeifer M."/>
            <person name="Jakobsen K.S."/>
            <person name="Wulff B.B."/>
            <person name="Steuernagel B."/>
            <person name="Mayer K.F."/>
            <person name="Olsen O.A."/>
        </authorList>
    </citation>
    <scope>NUCLEOTIDE SEQUENCE [LARGE SCALE GENOMIC DNA]</scope>
    <source>
        <strain evidence="3">cv. AL8/78</strain>
    </source>
</reference>
<reference evidence="3" key="2">
    <citation type="journal article" date="2017" name="Nat. Plants">
        <title>The Aegilops tauschii genome reveals multiple impacts of transposons.</title>
        <authorList>
            <person name="Zhao G."/>
            <person name="Zou C."/>
            <person name="Li K."/>
            <person name="Wang K."/>
            <person name="Li T."/>
            <person name="Gao L."/>
            <person name="Zhang X."/>
            <person name="Wang H."/>
            <person name="Yang Z."/>
            <person name="Liu X."/>
            <person name="Jiang W."/>
            <person name="Mao L."/>
            <person name="Kong X."/>
            <person name="Jiao Y."/>
            <person name="Jia J."/>
        </authorList>
    </citation>
    <scope>NUCLEOTIDE SEQUENCE [LARGE SCALE GENOMIC DNA]</scope>
    <source>
        <strain evidence="3">cv. AL8/78</strain>
    </source>
</reference>
<proteinExistence type="predicted"/>
<keyword evidence="3" id="KW-1185">Reference proteome</keyword>
<reference evidence="2" key="4">
    <citation type="submission" date="2019-03" db="UniProtKB">
        <authorList>
            <consortium name="EnsemblPlants"/>
        </authorList>
    </citation>
    <scope>IDENTIFICATION</scope>
</reference>
<feature type="chain" id="PRO_5019477025" description="Secreted protein" evidence="1">
    <location>
        <begin position="17"/>
        <end position="71"/>
    </location>
</feature>
<dbReference type="AlphaFoldDB" id="A0A453T4T9"/>
<evidence type="ECO:0000256" key="1">
    <source>
        <dbReference type="SAM" id="SignalP"/>
    </source>
</evidence>
<evidence type="ECO:0000313" key="3">
    <source>
        <dbReference type="Proteomes" id="UP000015105"/>
    </source>
</evidence>
<evidence type="ECO:0000313" key="2">
    <source>
        <dbReference type="EnsemblPlants" id="AET7Gv21239400.6"/>
    </source>
</evidence>